<accession>V2TNE0</accession>
<evidence type="ECO:0000256" key="1">
    <source>
        <dbReference type="SAM" id="SignalP"/>
    </source>
</evidence>
<gene>
    <name evidence="2" type="ORF">P256_01701</name>
</gene>
<dbReference type="EMBL" id="AYER01000006">
    <property type="protein sequence ID" value="ESK38882.1"/>
    <property type="molecule type" value="Genomic_DNA"/>
</dbReference>
<keyword evidence="3" id="KW-1185">Reference proteome</keyword>
<reference evidence="2 3" key="1">
    <citation type="submission" date="2013-10" db="EMBL/GenBank/DDBJ databases">
        <title>The Genome Sequence of Acinetobacter nectaris CIP 110549.</title>
        <authorList>
            <consortium name="The Broad Institute Genomics Platform"/>
            <consortium name="The Broad Institute Genome Sequencing Center for Infectious Disease"/>
            <person name="Cerqueira G."/>
            <person name="Feldgarden M."/>
            <person name="Courvalin P."/>
            <person name="Grillot-Courvalin C."/>
            <person name="Clermont D."/>
            <person name="Rocha E."/>
            <person name="Yoon E.-J."/>
            <person name="Nemec A."/>
            <person name="Young S.K."/>
            <person name="Zeng Q."/>
            <person name="Gargeya S."/>
            <person name="Fitzgerald M."/>
            <person name="Abouelleil A."/>
            <person name="Alvarado L."/>
            <person name="Berlin A.M."/>
            <person name="Chapman S.B."/>
            <person name="Gainer-Dewar J."/>
            <person name="Goldberg J."/>
            <person name="Gnerre S."/>
            <person name="Griggs A."/>
            <person name="Gujja S."/>
            <person name="Hansen M."/>
            <person name="Howarth C."/>
            <person name="Imamovic A."/>
            <person name="Ireland A."/>
            <person name="Larimer J."/>
            <person name="McCowan C."/>
            <person name="Murphy C."/>
            <person name="Pearson M."/>
            <person name="Poon T.W."/>
            <person name="Priest M."/>
            <person name="Roberts A."/>
            <person name="Saif S."/>
            <person name="Shea T."/>
            <person name="Sykes S."/>
            <person name="Wortman J."/>
            <person name="Nusbaum C."/>
            <person name="Birren B."/>
        </authorList>
    </citation>
    <scope>NUCLEOTIDE SEQUENCE [LARGE SCALE GENOMIC DNA]</scope>
    <source>
        <strain evidence="2 3">CIP 110549</strain>
    </source>
</reference>
<dbReference type="Gene3D" id="3.10.450.160">
    <property type="entry name" value="inner membrane protein cigr"/>
    <property type="match status" value="1"/>
</dbReference>
<keyword evidence="1" id="KW-0732">Signal</keyword>
<feature type="signal peptide" evidence="1">
    <location>
        <begin position="1"/>
        <end position="22"/>
    </location>
</feature>
<evidence type="ECO:0000313" key="3">
    <source>
        <dbReference type="Proteomes" id="UP000023785"/>
    </source>
</evidence>
<dbReference type="PATRIC" id="fig|1392540.3.peg.1649"/>
<dbReference type="Pfam" id="PF11776">
    <property type="entry name" value="RcnB"/>
    <property type="match status" value="1"/>
</dbReference>
<dbReference type="STRING" id="1392540.P256_01701"/>
<evidence type="ECO:0000313" key="2">
    <source>
        <dbReference type="EMBL" id="ESK38882.1"/>
    </source>
</evidence>
<organism evidence="2 3">
    <name type="scientific">Acinetobacter nectaris CIP 110549</name>
    <dbReference type="NCBI Taxonomy" id="1392540"/>
    <lineage>
        <taxon>Bacteria</taxon>
        <taxon>Pseudomonadati</taxon>
        <taxon>Pseudomonadota</taxon>
        <taxon>Gammaproteobacteria</taxon>
        <taxon>Moraxellales</taxon>
        <taxon>Moraxellaceae</taxon>
        <taxon>Acinetobacter</taxon>
    </lineage>
</organism>
<sequence length="132" mass="15724">MKKLCYILAFASDLLLVTPLYAQPHHMGGMNGNPMGHMSQGNSFSGFNNHIHQDAFQDIQEIRRTREEQGFERLKRLKWQEGYTMPQHYRSDRYKVNYNQYNLPRPERDQQWYRINNDFLLIDATNSIISVQ</sequence>
<dbReference type="InterPro" id="IPR024572">
    <property type="entry name" value="RcnB"/>
</dbReference>
<name>V2TNE0_9GAMM</name>
<dbReference type="OrthoDB" id="6712777at2"/>
<comment type="caution">
    <text evidence="2">The sequence shown here is derived from an EMBL/GenBank/DDBJ whole genome shotgun (WGS) entry which is preliminary data.</text>
</comment>
<proteinExistence type="predicted"/>
<evidence type="ECO:0008006" key="4">
    <source>
        <dbReference type="Google" id="ProtNLM"/>
    </source>
</evidence>
<feature type="chain" id="PRO_5004709053" description="Regulator RcnB of Ni and Co efflux" evidence="1">
    <location>
        <begin position="23"/>
        <end position="132"/>
    </location>
</feature>
<dbReference type="eggNOG" id="COG5455">
    <property type="taxonomic scope" value="Bacteria"/>
</dbReference>
<dbReference type="HOGENOM" id="CLU_102089_3_0_6"/>
<dbReference type="RefSeq" id="WP_023273321.1">
    <property type="nucleotide sequence ID" value="NZ_KI530723.1"/>
</dbReference>
<protein>
    <recommendedName>
        <fullName evidence="4">Regulator RcnB of Ni and Co efflux</fullName>
    </recommendedName>
</protein>
<dbReference type="AlphaFoldDB" id="V2TNE0"/>
<dbReference type="Proteomes" id="UP000023785">
    <property type="component" value="Unassembled WGS sequence"/>
</dbReference>